<dbReference type="OrthoDB" id="1495537at2"/>
<reference evidence="1 2" key="1">
    <citation type="submission" date="2018-08" db="EMBL/GenBank/DDBJ databases">
        <title>Fibrisoma montanum sp. nov., isolated from Danxia mountain soil.</title>
        <authorList>
            <person name="Huang Y."/>
        </authorList>
    </citation>
    <scope>NUCLEOTIDE SEQUENCE [LARGE SCALE GENOMIC DNA]</scope>
    <source>
        <strain evidence="1 2">HYT19</strain>
    </source>
</reference>
<organism evidence="1 2">
    <name type="scientific">Fibrisoma montanum</name>
    <dbReference type="NCBI Taxonomy" id="2305895"/>
    <lineage>
        <taxon>Bacteria</taxon>
        <taxon>Pseudomonadati</taxon>
        <taxon>Bacteroidota</taxon>
        <taxon>Cytophagia</taxon>
        <taxon>Cytophagales</taxon>
        <taxon>Spirosomataceae</taxon>
        <taxon>Fibrisoma</taxon>
    </lineage>
</organism>
<dbReference type="RefSeq" id="WP_119666988.1">
    <property type="nucleotide sequence ID" value="NZ_QXED01000002.1"/>
</dbReference>
<name>A0A418ME89_9BACT</name>
<proteinExistence type="predicted"/>
<comment type="caution">
    <text evidence="1">The sequence shown here is derived from an EMBL/GenBank/DDBJ whole genome shotgun (WGS) entry which is preliminary data.</text>
</comment>
<dbReference type="Proteomes" id="UP000283523">
    <property type="component" value="Unassembled WGS sequence"/>
</dbReference>
<keyword evidence="2" id="KW-1185">Reference proteome</keyword>
<evidence type="ECO:0000313" key="2">
    <source>
        <dbReference type="Proteomes" id="UP000283523"/>
    </source>
</evidence>
<dbReference type="EMBL" id="QXED01000002">
    <property type="protein sequence ID" value="RIV25101.1"/>
    <property type="molecule type" value="Genomic_DNA"/>
</dbReference>
<accession>A0A418ME89</accession>
<gene>
    <name evidence="1" type="ORF">DYU11_07215</name>
</gene>
<dbReference type="AlphaFoldDB" id="A0A418ME89"/>
<evidence type="ECO:0000313" key="1">
    <source>
        <dbReference type="EMBL" id="RIV25101.1"/>
    </source>
</evidence>
<protein>
    <submittedName>
        <fullName evidence="1">Uncharacterized protein</fullName>
    </submittedName>
</protein>
<sequence>MSNYTANEIEPMGQKKGEWLEPLTPSLSACAFCQHWRADASCSAYPDGIPDRWLFSEAVHDQVEADQLSTVVFNAIAGFH</sequence>